<name>A0A9Q9RWE7_FUSFU</name>
<dbReference type="EMBL" id="CABFJX010000391">
    <property type="protein sequence ID" value="VTT78228.1"/>
    <property type="molecule type" value="Genomic_DNA"/>
</dbReference>
<organism evidence="1 2">
    <name type="scientific">Fusarium fujikuroi</name>
    <name type="common">Bakanae and foot rot disease fungus</name>
    <name type="synonym">Gibberella fujikuroi</name>
    <dbReference type="NCBI Taxonomy" id="5127"/>
    <lineage>
        <taxon>Eukaryota</taxon>
        <taxon>Fungi</taxon>
        <taxon>Dikarya</taxon>
        <taxon>Ascomycota</taxon>
        <taxon>Pezizomycotina</taxon>
        <taxon>Sordariomycetes</taxon>
        <taxon>Hypocreomycetidae</taxon>
        <taxon>Hypocreales</taxon>
        <taxon>Nectriaceae</taxon>
        <taxon>Fusarium</taxon>
        <taxon>Fusarium fujikuroi species complex</taxon>
    </lineage>
</organism>
<evidence type="ECO:0008006" key="3">
    <source>
        <dbReference type="Google" id="ProtNLM"/>
    </source>
</evidence>
<evidence type="ECO:0000313" key="1">
    <source>
        <dbReference type="EMBL" id="VTT78228.1"/>
    </source>
</evidence>
<dbReference type="AlphaFoldDB" id="A0A9Q9RWE7"/>
<gene>
    <name evidence="1" type="ORF">C2S_10948</name>
</gene>
<evidence type="ECO:0000313" key="2">
    <source>
        <dbReference type="Proteomes" id="UP000760494"/>
    </source>
</evidence>
<dbReference type="InterPro" id="IPR011333">
    <property type="entry name" value="SKP1/BTB/POZ_sf"/>
</dbReference>
<dbReference type="Gene3D" id="3.30.710.10">
    <property type="entry name" value="Potassium Channel Kv1.1, Chain A"/>
    <property type="match status" value="1"/>
</dbReference>
<comment type="caution">
    <text evidence="1">The sequence shown here is derived from an EMBL/GenBank/DDBJ whole genome shotgun (WGS) entry which is preliminary data.</text>
</comment>
<dbReference type="Proteomes" id="UP000760494">
    <property type="component" value="Unassembled WGS sequence"/>
</dbReference>
<sequence length="209" mass="23472">MENPTGTKRNTVVDIASDGDLILIVGPEKTKLRVRSTLLKAASKPFSVMLGPDWKEGHNMHNQHGPSELPLPDDNDTALKIVCSIIHHQNEKVPQTLAASDILAIAVVADKYLCTNALKFASETWLRTFGSEPYNLMLLTTSAYLFRNAQAFSEITRALVLEYDGSYLALSTDEVESIMPWRIFCKLARRTERVRKTGSITDSHIRRWD</sequence>
<proteinExistence type="predicted"/>
<reference evidence="1" key="1">
    <citation type="submission" date="2019-05" db="EMBL/GenBank/DDBJ databases">
        <authorList>
            <person name="Piombo E."/>
        </authorList>
    </citation>
    <scope>NUCLEOTIDE SEQUENCE</scope>
    <source>
        <strain evidence="1">C2S</strain>
    </source>
</reference>
<protein>
    <recommendedName>
        <fullName evidence="3">BTB domain-containing protein</fullName>
    </recommendedName>
</protein>
<accession>A0A9Q9RWE7</accession>